<accession>A0A0C9MNM1</accession>
<dbReference type="EMBL" id="DF836333">
    <property type="protein sequence ID" value="GAN03613.1"/>
    <property type="molecule type" value="Genomic_DNA"/>
</dbReference>
<feature type="compositionally biased region" description="Low complexity" evidence="3">
    <location>
        <begin position="8"/>
        <end position="22"/>
    </location>
</feature>
<feature type="compositionally biased region" description="Low complexity" evidence="3">
    <location>
        <begin position="540"/>
        <end position="550"/>
    </location>
</feature>
<dbReference type="GO" id="GO:0006357">
    <property type="term" value="P:regulation of transcription by RNA polymerase II"/>
    <property type="evidence" value="ECO:0007669"/>
    <property type="project" value="TreeGrafter"/>
</dbReference>
<feature type="region of interest" description="Disordered" evidence="3">
    <location>
        <begin position="182"/>
        <end position="205"/>
    </location>
</feature>
<dbReference type="SMART" id="SM00398">
    <property type="entry name" value="HMG"/>
    <property type="match status" value="3"/>
</dbReference>
<dbReference type="GO" id="GO:0005634">
    <property type="term" value="C:nucleus"/>
    <property type="evidence" value="ECO:0007669"/>
    <property type="project" value="UniProtKB-UniRule"/>
</dbReference>
<keyword evidence="6" id="KW-1185">Reference proteome</keyword>
<keyword evidence="2" id="KW-0539">Nucleus</keyword>
<evidence type="ECO:0000313" key="6">
    <source>
        <dbReference type="Proteomes" id="UP000053815"/>
    </source>
</evidence>
<dbReference type="GO" id="GO:0003677">
    <property type="term" value="F:DNA binding"/>
    <property type="evidence" value="ECO:0007669"/>
    <property type="project" value="UniProtKB-UniRule"/>
</dbReference>
<reference evidence="5" key="1">
    <citation type="submission" date="2014-09" db="EMBL/GenBank/DDBJ databases">
        <title>Draft genome sequence of an oleaginous Mucoromycotina fungus Mucor ambiguus NBRC6742.</title>
        <authorList>
            <person name="Takeda I."/>
            <person name="Yamane N."/>
            <person name="Morita T."/>
            <person name="Tamano K."/>
            <person name="Machida M."/>
            <person name="Baker S."/>
            <person name="Koike H."/>
        </authorList>
    </citation>
    <scope>NUCLEOTIDE SEQUENCE</scope>
    <source>
        <strain evidence="5">NBRC 6742</strain>
    </source>
</reference>
<dbReference type="PROSITE" id="PS50118">
    <property type="entry name" value="HMG_BOX_2"/>
    <property type="match status" value="3"/>
</dbReference>
<feature type="region of interest" description="Disordered" evidence="3">
    <location>
        <begin position="1"/>
        <end position="22"/>
    </location>
</feature>
<feature type="DNA-binding region" description="HMG box" evidence="2">
    <location>
        <begin position="53"/>
        <end position="103"/>
    </location>
</feature>
<dbReference type="Proteomes" id="UP000053815">
    <property type="component" value="Unassembled WGS sequence"/>
</dbReference>
<feature type="compositionally biased region" description="Low complexity" evidence="3">
    <location>
        <begin position="317"/>
        <end position="332"/>
    </location>
</feature>
<feature type="domain" description="HMG box" evidence="4">
    <location>
        <begin position="584"/>
        <end position="652"/>
    </location>
</feature>
<feature type="region of interest" description="Disordered" evidence="3">
    <location>
        <begin position="135"/>
        <end position="165"/>
    </location>
</feature>
<organism evidence="5">
    <name type="scientific">Mucor ambiguus</name>
    <dbReference type="NCBI Taxonomy" id="91626"/>
    <lineage>
        <taxon>Eukaryota</taxon>
        <taxon>Fungi</taxon>
        <taxon>Fungi incertae sedis</taxon>
        <taxon>Mucoromycota</taxon>
        <taxon>Mucoromycotina</taxon>
        <taxon>Mucoromycetes</taxon>
        <taxon>Mucorales</taxon>
        <taxon>Mucorineae</taxon>
        <taxon>Mucoraceae</taxon>
        <taxon>Mucor</taxon>
    </lineage>
</organism>
<feature type="domain" description="HMG box" evidence="4">
    <location>
        <begin position="53"/>
        <end position="103"/>
    </location>
</feature>
<dbReference type="InterPro" id="IPR036910">
    <property type="entry name" value="HMG_box_dom_sf"/>
</dbReference>
<name>A0A0C9MNM1_9FUNG</name>
<feature type="DNA-binding region" description="HMG box" evidence="2">
    <location>
        <begin position="584"/>
        <end position="652"/>
    </location>
</feature>
<feature type="domain" description="HMG box" evidence="4">
    <location>
        <begin position="428"/>
        <end position="496"/>
    </location>
</feature>
<feature type="compositionally biased region" description="Pro residues" evidence="3">
    <location>
        <begin position="528"/>
        <end position="539"/>
    </location>
</feature>
<feature type="region of interest" description="Disordered" evidence="3">
    <location>
        <begin position="503"/>
        <end position="587"/>
    </location>
</feature>
<dbReference type="OrthoDB" id="1919336at2759"/>
<feature type="compositionally biased region" description="Low complexity" evidence="3">
    <location>
        <begin position="258"/>
        <end position="280"/>
    </location>
</feature>
<gene>
    <name evidence="5" type="ORF">MAM1_0044d03068</name>
</gene>
<feature type="DNA-binding region" description="HMG box" evidence="2">
    <location>
        <begin position="428"/>
        <end position="496"/>
    </location>
</feature>
<evidence type="ECO:0000259" key="4">
    <source>
        <dbReference type="PROSITE" id="PS50118"/>
    </source>
</evidence>
<dbReference type="CDD" id="cd00084">
    <property type="entry name" value="HMG-box_SF"/>
    <property type="match status" value="1"/>
</dbReference>
<dbReference type="PANTHER" id="PTHR48112:SF22">
    <property type="entry name" value="MITOCHONDRIAL TRANSCRIPTION FACTOR A, ISOFORM B"/>
    <property type="match status" value="1"/>
</dbReference>
<dbReference type="InterPro" id="IPR009071">
    <property type="entry name" value="HMG_box_dom"/>
</dbReference>
<proteinExistence type="predicted"/>
<feature type="region of interest" description="Disordered" evidence="3">
    <location>
        <begin position="240"/>
        <end position="339"/>
    </location>
</feature>
<protein>
    <recommendedName>
        <fullName evidence="4">HMG box domain-containing protein</fullName>
    </recommendedName>
</protein>
<feature type="region of interest" description="Disordered" evidence="3">
    <location>
        <begin position="373"/>
        <end position="424"/>
    </location>
</feature>
<dbReference type="Pfam" id="PF00505">
    <property type="entry name" value="HMG_box"/>
    <property type="match status" value="2"/>
</dbReference>
<keyword evidence="1 2" id="KW-0238">DNA-binding</keyword>
<dbReference type="Gene3D" id="1.10.30.10">
    <property type="entry name" value="High mobility group box domain"/>
    <property type="match status" value="3"/>
</dbReference>
<dbReference type="CDD" id="cd01389">
    <property type="entry name" value="HMG-box_ROX1-like"/>
    <property type="match status" value="1"/>
</dbReference>
<feature type="compositionally biased region" description="Pro residues" evidence="3">
    <location>
        <begin position="248"/>
        <end position="257"/>
    </location>
</feature>
<dbReference type="AlphaFoldDB" id="A0A0C9MNM1"/>
<dbReference type="STRING" id="91626.A0A0C9MNM1"/>
<evidence type="ECO:0000256" key="1">
    <source>
        <dbReference type="ARBA" id="ARBA00023125"/>
    </source>
</evidence>
<sequence>MLVNHHCLLQQQPQQQSPYLSPRQHTVRAVEDEDEEDDELKELDMIGSHNYNSKKAPNSFLLFSAKRRNDLRSDGKQITTHQLAEEWKNMTNEQKSEFQNQSQCIQFTLDIDNRAPTTANSRRKHPFIPKIVVPPASSMVIPNDHSADSSPVSSRGKEDEDEEDSYFMQDTSTYHLYHQPYQQQQQNQHHNHHQHRQHQQPSHHHMSSILMNSFQHDSASSHHSHSPHSVYTNNQHHQAQRYFHHHASPPPPQPPQHPTTHIGNHYQHYQQQQQQQQQPQLHHRSSYHYHHLINDTSPIASPPTPYHFHQQRQLYPSNNSSSCSSSSQSNTNTPPHTGYTSAATSAKLIPNLSYSAAAEAAALESLSFNEDKEPLQQQVRTQTQPQQQQKTQEKAGKTTPTKPPSSTTAASTTSQSTKRKYGIIPEKVKRPPNAYLLFNRDMRRQLHDVNQGLSSGEISKSISQRWKQLSSIEKDFYFKEEQKLKEQHKLGHDNFIYTRRSKAEMKQAGHMKKQQQQQQQINHQTKPISPPLPQPPPSPQVSTATSSTATTRKKQANSNKRKPANIVGRDPRGRKKKKPDDTLPKHPMSAYLHFAKEMRPIMKKRFPTARLVEISKEIGNEWRAMAQIDLQKWMDMANLDKARYAKEMKERIIHGQQQQESVIVNDDVQSLNSGRSSISSSSGVSSYENNSPLSTKKRKFSSISSNSTLNSTNNASVTAASVLDDLDSDIIATVAQMVNPNAALANSK</sequence>
<dbReference type="PANTHER" id="PTHR48112">
    <property type="entry name" value="HIGH MOBILITY GROUP PROTEIN DSP1"/>
    <property type="match status" value="1"/>
</dbReference>
<feature type="compositionally biased region" description="Low complexity" evidence="3">
    <location>
        <begin position="673"/>
        <end position="691"/>
    </location>
</feature>
<feature type="compositionally biased region" description="Basic residues" evidence="3">
    <location>
        <begin position="281"/>
        <end position="291"/>
    </location>
</feature>
<feature type="compositionally biased region" description="Basic residues" evidence="3">
    <location>
        <begin position="551"/>
        <end position="563"/>
    </location>
</feature>
<feature type="region of interest" description="Disordered" evidence="3">
    <location>
        <begin position="673"/>
        <end position="712"/>
    </location>
</feature>
<dbReference type="InterPro" id="IPR050342">
    <property type="entry name" value="HMGB"/>
</dbReference>
<feature type="compositionally biased region" description="Low complexity" evidence="3">
    <location>
        <begin position="701"/>
        <end position="712"/>
    </location>
</feature>
<feature type="compositionally biased region" description="Low complexity" evidence="3">
    <location>
        <begin position="376"/>
        <end position="390"/>
    </location>
</feature>
<evidence type="ECO:0000313" key="5">
    <source>
        <dbReference type="EMBL" id="GAN03613.1"/>
    </source>
</evidence>
<feature type="compositionally biased region" description="Low complexity" evidence="3">
    <location>
        <begin position="397"/>
        <end position="416"/>
    </location>
</feature>
<feature type="compositionally biased region" description="Basic residues" evidence="3">
    <location>
        <begin position="189"/>
        <end position="205"/>
    </location>
</feature>
<evidence type="ECO:0000256" key="3">
    <source>
        <dbReference type="SAM" id="MobiDB-lite"/>
    </source>
</evidence>
<evidence type="ECO:0000256" key="2">
    <source>
        <dbReference type="PROSITE-ProRule" id="PRU00267"/>
    </source>
</evidence>
<dbReference type="SUPFAM" id="SSF47095">
    <property type="entry name" value="HMG-box"/>
    <property type="match status" value="3"/>
</dbReference>
<dbReference type="Pfam" id="PF09011">
    <property type="entry name" value="HMG_box_2"/>
    <property type="match status" value="1"/>
</dbReference>